<dbReference type="EMBL" id="BAABIC010000022">
    <property type="protein sequence ID" value="GAA4706299.1"/>
    <property type="molecule type" value="Genomic_DNA"/>
</dbReference>
<dbReference type="InterPro" id="IPR024516">
    <property type="entry name" value="Mce_C"/>
</dbReference>
<evidence type="ECO:0000259" key="1">
    <source>
        <dbReference type="Pfam" id="PF02470"/>
    </source>
</evidence>
<name>A0ABP8XHN0_9PSEU</name>
<feature type="domain" description="Mammalian cell entry C-terminal" evidence="2">
    <location>
        <begin position="119"/>
        <end position="291"/>
    </location>
</feature>
<dbReference type="InterPro" id="IPR005693">
    <property type="entry name" value="Mce"/>
</dbReference>
<evidence type="ECO:0000313" key="3">
    <source>
        <dbReference type="EMBL" id="GAA4706299.1"/>
    </source>
</evidence>
<dbReference type="PANTHER" id="PTHR33371:SF17">
    <property type="entry name" value="MCE-FAMILY PROTEIN MCE1B"/>
    <property type="match status" value="1"/>
</dbReference>
<dbReference type="InterPro" id="IPR003399">
    <property type="entry name" value="Mce/MlaD"/>
</dbReference>
<dbReference type="NCBIfam" id="TIGR00996">
    <property type="entry name" value="Mtu_fam_mce"/>
    <property type="match status" value="1"/>
</dbReference>
<reference evidence="4" key="1">
    <citation type="journal article" date="2019" name="Int. J. Syst. Evol. Microbiol.">
        <title>The Global Catalogue of Microorganisms (GCM) 10K type strain sequencing project: providing services to taxonomists for standard genome sequencing and annotation.</title>
        <authorList>
            <consortium name="The Broad Institute Genomics Platform"/>
            <consortium name="The Broad Institute Genome Sequencing Center for Infectious Disease"/>
            <person name="Wu L."/>
            <person name="Ma J."/>
        </authorList>
    </citation>
    <scope>NUCLEOTIDE SEQUENCE [LARGE SCALE GENOMIC DNA]</scope>
    <source>
        <strain evidence="4">JCM 18055</strain>
    </source>
</reference>
<dbReference type="RefSeq" id="WP_345383489.1">
    <property type="nucleotide sequence ID" value="NZ_BAABIC010000022.1"/>
</dbReference>
<gene>
    <name evidence="3" type="ORF">GCM10023215_53160</name>
</gene>
<sequence length="393" mass="41211">MTRVPIGPLTKFLVFALVTALATTVLGLTIANSQGGDKTTYSARFTDVNGLLQGDDVRIAGVIVGSVDKIEIVDRRQAQVEFSVDSALSVPASATAAILYKNLIGQRFLSLGQGTGGGGRLQPGGTLPVQQTRPPLDLTTLFNGFKPLFQGLDPEQVNKLSQEIVSTLQGEGGTVDSLLASTASLTSTIADRDLVIGQVVDNLNGVLQTVNSHDENLDQLITSLQQLVSGLAQDREPIGDALSSIADLTQVTGGFVEEARPPLKADIRALGDLAGQLDQARPTLEHLLEFSPYKLNTISRAASYGSWFQFYLCGLSGSVGLGDLIPRVEIPVFHSDAPRCGPDPDGVEGQQAPLVPGVPPAVEQLVNGVLPNGLPENAPALPIFGPLPTGGTR</sequence>
<dbReference type="Pfam" id="PF02470">
    <property type="entry name" value="MlaD"/>
    <property type="match status" value="1"/>
</dbReference>
<dbReference type="Pfam" id="PF11887">
    <property type="entry name" value="Mce4_CUP1"/>
    <property type="match status" value="1"/>
</dbReference>
<protein>
    <submittedName>
        <fullName evidence="3">MCE family protein</fullName>
    </submittedName>
</protein>
<accession>A0ABP8XHN0</accession>
<feature type="domain" description="Mce/MlaD" evidence="1">
    <location>
        <begin position="38"/>
        <end position="113"/>
    </location>
</feature>
<proteinExistence type="predicted"/>
<keyword evidence="4" id="KW-1185">Reference proteome</keyword>
<dbReference type="PANTHER" id="PTHR33371">
    <property type="entry name" value="INTERMEMBRANE PHOSPHOLIPID TRANSPORT SYSTEM BINDING PROTEIN MLAD-RELATED"/>
    <property type="match status" value="1"/>
</dbReference>
<organism evidence="3 4">
    <name type="scientific">Pseudonocardia yuanmonensis</name>
    <dbReference type="NCBI Taxonomy" id="1095914"/>
    <lineage>
        <taxon>Bacteria</taxon>
        <taxon>Bacillati</taxon>
        <taxon>Actinomycetota</taxon>
        <taxon>Actinomycetes</taxon>
        <taxon>Pseudonocardiales</taxon>
        <taxon>Pseudonocardiaceae</taxon>
        <taxon>Pseudonocardia</taxon>
    </lineage>
</organism>
<evidence type="ECO:0000259" key="2">
    <source>
        <dbReference type="Pfam" id="PF11887"/>
    </source>
</evidence>
<evidence type="ECO:0000313" key="4">
    <source>
        <dbReference type="Proteomes" id="UP001500325"/>
    </source>
</evidence>
<comment type="caution">
    <text evidence="3">The sequence shown here is derived from an EMBL/GenBank/DDBJ whole genome shotgun (WGS) entry which is preliminary data.</text>
</comment>
<dbReference type="InterPro" id="IPR052336">
    <property type="entry name" value="MlaD_Phospholipid_Transporter"/>
</dbReference>
<dbReference type="Proteomes" id="UP001500325">
    <property type="component" value="Unassembled WGS sequence"/>
</dbReference>